<dbReference type="AlphaFoldDB" id="A0A1T3NVI3"/>
<evidence type="ECO:0000313" key="12">
    <source>
        <dbReference type="Proteomes" id="UP000190037"/>
    </source>
</evidence>
<dbReference type="STRING" id="159449.B4N89_07450"/>
<dbReference type="GO" id="GO:0006869">
    <property type="term" value="P:lipid transport"/>
    <property type="evidence" value="ECO:0007669"/>
    <property type="project" value="UniProtKB-KW"/>
</dbReference>
<name>A0A1T3NVI3_9ACTN</name>
<evidence type="ECO:0000256" key="7">
    <source>
        <dbReference type="ARBA" id="ARBA00023140"/>
    </source>
</evidence>
<evidence type="ECO:0000313" key="11">
    <source>
        <dbReference type="EMBL" id="OPC80808.1"/>
    </source>
</evidence>
<keyword evidence="5" id="KW-0445">Lipid transport</keyword>
<comment type="caution">
    <text evidence="11">The sequence shown here is derived from an EMBL/GenBank/DDBJ whole genome shotgun (WGS) entry which is preliminary data.</text>
</comment>
<keyword evidence="12" id="KW-1185">Reference proteome</keyword>
<dbReference type="Proteomes" id="UP000190037">
    <property type="component" value="Unassembled WGS sequence"/>
</dbReference>
<dbReference type="NCBIfam" id="NF006102">
    <property type="entry name" value="PRK08256.1"/>
    <property type="match status" value="1"/>
</dbReference>
<dbReference type="InterPro" id="IPR002155">
    <property type="entry name" value="Thiolase"/>
</dbReference>
<protein>
    <recommendedName>
        <fullName evidence="2">propanoyl-CoA C-acyltransferase</fullName>
        <ecNumber evidence="2">2.3.1.176</ecNumber>
    </recommendedName>
    <alternativeName>
        <fullName evidence="8">Propanoyl-CoA C-acyltransferase</fullName>
    </alternativeName>
</protein>
<dbReference type="Gene3D" id="3.40.47.10">
    <property type="match status" value="1"/>
</dbReference>
<keyword evidence="3" id="KW-0813">Transport</keyword>
<sequence>MAQKAFIVGVGMTKFEKPESRDWQYWDMVKEAGGKALADAGVGYDKVEQAPVGYCFQASTAGQRAVYELGLSGIPVYNVNNNCATGSSALMMARQFVAGGLNDCVLAIGFEKMKRGSLGGGGEGDFSTSPVARHYKIMGDAHGFSMTAPPTAQIFGNAAREHMARYGTTAEQIAHVGVKNHRHSVNNPYAQFQVEYSLDEVLAAKEIHSPLTRLQCSPTSDGAAAAVVVSERFVREHGLEEQAIEILAQSMTTDTEESFASNSCIDVVGKPMSAAAGRQVFEQSGLGIEDVDVIELHDCFSINEILTYEALGMCGEGEGGKLVAEGATTYGGRWVVNPSGGLISKGHPLGATGLAQAAEISWQLRGLADARQVADAKVGLTHNIGLGGAAVVGLYRRGQF</sequence>
<dbReference type="OrthoDB" id="9785768at2"/>
<dbReference type="RefSeq" id="WP_078975061.1">
    <property type="nucleotide sequence ID" value="NZ_MWQN01000001.1"/>
</dbReference>
<feature type="domain" description="Thiolase C-terminal" evidence="10">
    <location>
        <begin position="272"/>
        <end position="386"/>
    </location>
</feature>
<feature type="domain" description="Thiolase N-terminal" evidence="9">
    <location>
        <begin position="6"/>
        <end position="231"/>
    </location>
</feature>
<dbReference type="PROSITE" id="PS00737">
    <property type="entry name" value="THIOLASE_2"/>
    <property type="match status" value="1"/>
</dbReference>
<dbReference type="Pfam" id="PF22691">
    <property type="entry name" value="Thiolase_C_1"/>
    <property type="match status" value="1"/>
</dbReference>
<dbReference type="SUPFAM" id="SSF53901">
    <property type="entry name" value="Thiolase-like"/>
    <property type="match status" value="2"/>
</dbReference>
<dbReference type="PROSITE" id="PS00098">
    <property type="entry name" value="THIOLASE_1"/>
    <property type="match status" value="1"/>
</dbReference>
<dbReference type="GO" id="GO:0008289">
    <property type="term" value="F:lipid binding"/>
    <property type="evidence" value="ECO:0007669"/>
    <property type="project" value="UniProtKB-KW"/>
</dbReference>
<dbReference type="Pfam" id="PF00108">
    <property type="entry name" value="Thiolase_N"/>
    <property type="match status" value="1"/>
</dbReference>
<comment type="subcellular location">
    <subcellularLocation>
        <location evidence="1">Peroxisome</location>
    </subcellularLocation>
</comment>
<organism evidence="11 12">
    <name type="scientific">Embleya scabrispora</name>
    <dbReference type="NCBI Taxonomy" id="159449"/>
    <lineage>
        <taxon>Bacteria</taxon>
        <taxon>Bacillati</taxon>
        <taxon>Actinomycetota</taxon>
        <taxon>Actinomycetes</taxon>
        <taxon>Kitasatosporales</taxon>
        <taxon>Streptomycetaceae</taxon>
        <taxon>Embleya</taxon>
    </lineage>
</organism>
<dbReference type="eggNOG" id="COG0183">
    <property type="taxonomic scope" value="Bacteria"/>
</dbReference>
<dbReference type="InterPro" id="IPR055140">
    <property type="entry name" value="Thiolase_C_2"/>
</dbReference>
<dbReference type="PANTHER" id="PTHR42870">
    <property type="entry name" value="ACETYL-COA C-ACETYLTRANSFERASE"/>
    <property type="match status" value="1"/>
</dbReference>
<evidence type="ECO:0000256" key="4">
    <source>
        <dbReference type="ARBA" id="ARBA00022679"/>
    </source>
</evidence>
<dbReference type="CDD" id="cd00829">
    <property type="entry name" value="SCP-x_thiolase"/>
    <property type="match status" value="1"/>
</dbReference>
<evidence type="ECO:0000259" key="9">
    <source>
        <dbReference type="Pfam" id="PF00108"/>
    </source>
</evidence>
<dbReference type="InterPro" id="IPR020615">
    <property type="entry name" value="Thiolase_acyl_enz_int_AS"/>
</dbReference>
<accession>A0A1T3NVI3</accession>
<evidence type="ECO:0000256" key="1">
    <source>
        <dbReference type="ARBA" id="ARBA00004275"/>
    </source>
</evidence>
<dbReference type="EMBL" id="MWQN01000001">
    <property type="protein sequence ID" value="OPC80808.1"/>
    <property type="molecule type" value="Genomic_DNA"/>
</dbReference>
<evidence type="ECO:0000256" key="8">
    <source>
        <dbReference type="ARBA" id="ARBA00032316"/>
    </source>
</evidence>
<dbReference type="InterPro" id="IPR016039">
    <property type="entry name" value="Thiolase-like"/>
</dbReference>
<dbReference type="InterPro" id="IPR020616">
    <property type="entry name" value="Thiolase_N"/>
</dbReference>
<dbReference type="GO" id="GO:0016747">
    <property type="term" value="F:acyltransferase activity, transferring groups other than amino-acyl groups"/>
    <property type="evidence" value="ECO:0007669"/>
    <property type="project" value="InterPro"/>
</dbReference>
<evidence type="ECO:0000256" key="5">
    <source>
        <dbReference type="ARBA" id="ARBA00023055"/>
    </source>
</evidence>
<keyword evidence="4" id="KW-0808">Transferase</keyword>
<evidence type="ECO:0000256" key="2">
    <source>
        <dbReference type="ARBA" id="ARBA00012352"/>
    </source>
</evidence>
<reference evidence="11 12" key="1">
    <citation type="submission" date="2017-03" db="EMBL/GenBank/DDBJ databases">
        <title>Draft genome sequence of Streptomyces scabrisporus NF3, endophyte isolated from Amphipterygium adstringens.</title>
        <authorList>
            <person name="Vazquez M."/>
            <person name="Ceapa C.D."/>
            <person name="Rodriguez Luna D."/>
            <person name="Sanchez Esquivel S."/>
        </authorList>
    </citation>
    <scope>NUCLEOTIDE SEQUENCE [LARGE SCALE GENOMIC DNA]</scope>
    <source>
        <strain evidence="11 12">NF3</strain>
    </source>
</reference>
<evidence type="ECO:0000256" key="6">
    <source>
        <dbReference type="ARBA" id="ARBA00023121"/>
    </source>
</evidence>
<keyword evidence="6" id="KW-0446">Lipid-binding</keyword>
<dbReference type="PIRSF" id="PIRSF000429">
    <property type="entry name" value="Ac-CoA_Ac_transf"/>
    <property type="match status" value="1"/>
</dbReference>
<dbReference type="InterPro" id="IPR020613">
    <property type="entry name" value="Thiolase_CS"/>
</dbReference>
<dbReference type="PANTHER" id="PTHR42870:SF1">
    <property type="entry name" value="NON-SPECIFIC LIPID-TRANSFER PROTEIN-LIKE 2"/>
    <property type="match status" value="1"/>
</dbReference>
<dbReference type="EC" id="2.3.1.176" evidence="2"/>
<evidence type="ECO:0000259" key="10">
    <source>
        <dbReference type="Pfam" id="PF22691"/>
    </source>
</evidence>
<evidence type="ECO:0000256" key="3">
    <source>
        <dbReference type="ARBA" id="ARBA00022448"/>
    </source>
</evidence>
<gene>
    <name evidence="11" type="ORF">B4N89_07450</name>
</gene>
<proteinExistence type="predicted"/>
<keyword evidence="7" id="KW-0576">Peroxisome</keyword>